<feature type="non-terminal residue" evidence="14">
    <location>
        <position position="445"/>
    </location>
</feature>
<dbReference type="HAMAP" id="MF_00179">
    <property type="entry name" value="RibA"/>
    <property type="match status" value="1"/>
</dbReference>
<dbReference type="GO" id="GO:0046872">
    <property type="term" value="F:metal ion binding"/>
    <property type="evidence" value="ECO:0007669"/>
    <property type="project" value="UniProtKB-KW"/>
</dbReference>
<dbReference type="GO" id="GO:0009231">
    <property type="term" value="P:riboflavin biosynthetic process"/>
    <property type="evidence" value="ECO:0007669"/>
    <property type="project" value="UniProtKB-KW"/>
</dbReference>
<keyword evidence="15" id="KW-1185">Reference proteome</keyword>
<evidence type="ECO:0000256" key="2">
    <source>
        <dbReference type="ARBA" id="ARBA00004853"/>
    </source>
</evidence>
<dbReference type="GO" id="GO:0005525">
    <property type="term" value="F:GTP binding"/>
    <property type="evidence" value="ECO:0007669"/>
    <property type="project" value="UniProtKB-KW"/>
</dbReference>
<gene>
    <name evidence="14" type="ORF">CYMTET_15049</name>
</gene>
<dbReference type="Proteomes" id="UP001190700">
    <property type="component" value="Unassembled WGS sequence"/>
</dbReference>
<dbReference type="Pfam" id="PF00925">
    <property type="entry name" value="GTP_cyclohydro2"/>
    <property type="match status" value="1"/>
</dbReference>
<evidence type="ECO:0000256" key="6">
    <source>
        <dbReference type="ARBA" id="ARBA00022619"/>
    </source>
</evidence>
<dbReference type="NCBIfam" id="NF001591">
    <property type="entry name" value="PRK00393.1"/>
    <property type="match status" value="1"/>
</dbReference>
<evidence type="ECO:0000256" key="8">
    <source>
        <dbReference type="ARBA" id="ARBA00022741"/>
    </source>
</evidence>
<evidence type="ECO:0000256" key="10">
    <source>
        <dbReference type="ARBA" id="ARBA00022833"/>
    </source>
</evidence>
<evidence type="ECO:0000256" key="9">
    <source>
        <dbReference type="ARBA" id="ARBA00022801"/>
    </source>
</evidence>
<dbReference type="CDD" id="cd00641">
    <property type="entry name" value="GTP_cyclohydro2"/>
    <property type="match status" value="1"/>
</dbReference>
<evidence type="ECO:0000256" key="12">
    <source>
        <dbReference type="ARBA" id="ARBA00049295"/>
    </source>
</evidence>
<evidence type="ECO:0000256" key="1">
    <source>
        <dbReference type="ARBA" id="ARBA00001947"/>
    </source>
</evidence>
<dbReference type="AlphaFoldDB" id="A0AAE0GF08"/>
<comment type="similarity">
    <text evidence="3">In the N-terminal section; belongs to the DHBP synthase family.</text>
</comment>
<comment type="catalytic activity">
    <reaction evidence="12">
        <text>GTP + 4 H2O = 2,5-diamino-6-hydroxy-4-(5-phosphoribosylamino)-pyrimidine + formate + 2 phosphate + 3 H(+)</text>
        <dbReference type="Rhea" id="RHEA:23704"/>
        <dbReference type="ChEBI" id="CHEBI:15377"/>
        <dbReference type="ChEBI" id="CHEBI:15378"/>
        <dbReference type="ChEBI" id="CHEBI:15740"/>
        <dbReference type="ChEBI" id="CHEBI:37565"/>
        <dbReference type="ChEBI" id="CHEBI:43474"/>
        <dbReference type="ChEBI" id="CHEBI:58614"/>
        <dbReference type="EC" id="3.5.4.25"/>
    </reaction>
</comment>
<dbReference type="PANTHER" id="PTHR21327">
    <property type="entry name" value="GTP CYCLOHYDROLASE II-RELATED"/>
    <property type="match status" value="1"/>
</dbReference>
<dbReference type="Gene3D" id="3.40.50.10990">
    <property type="entry name" value="GTP cyclohydrolase II"/>
    <property type="match status" value="1"/>
</dbReference>
<evidence type="ECO:0000313" key="15">
    <source>
        <dbReference type="Proteomes" id="UP001190700"/>
    </source>
</evidence>
<keyword evidence="9" id="KW-0378">Hydrolase</keyword>
<dbReference type="GO" id="GO:0003935">
    <property type="term" value="F:GTP cyclohydrolase II activity"/>
    <property type="evidence" value="ECO:0007669"/>
    <property type="project" value="UniProtKB-EC"/>
</dbReference>
<comment type="pathway">
    <text evidence="2">Cofactor biosynthesis; riboflavin biosynthesis; 5-amino-6-(D-ribitylamino)uracil from GTP: step 1/4.</text>
</comment>
<keyword evidence="10" id="KW-0862">Zinc</keyword>
<dbReference type="SUPFAM" id="SSF142695">
    <property type="entry name" value="RibA-like"/>
    <property type="match status" value="1"/>
</dbReference>
<protein>
    <recommendedName>
        <fullName evidence="5">GTP cyclohydrolase II</fullName>
        <ecNumber evidence="5">3.5.4.25</ecNumber>
    </recommendedName>
</protein>
<evidence type="ECO:0000256" key="4">
    <source>
        <dbReference type="ARBA" id="ARBA00008976"/>
    </source>
</evidence>
<comment type="caution">
    <text evidence="14">The sequence shown here is derived from an EMBL/GenBank/DDBJ whole genome shotgun (WGS) entry which is preliminary data.</text>
</comment>
<feature type="domain" description="GTP cyclohydrolase II" evidence="13">
    <location>
        <begin position="7"/>
        <end position="175"/>
    </location>
</feature>
<dbReference type="GO" id="GO:0005829">
    <property type="term" value="C:cytosol"/>
    <property type="evidence" value="ECO:0007669"/>
    <property type="project" value="TreeGrafter"/>
</dbReference>
<sequence>MSTPFVAETLLPTGTGFFRVRAYRHMEVETEQIIMEPLAIISGEVEGMEEVPIRVHDACFTSEVLGSLKCDCNEQLNMALEYMQENGPGLVIYLQQEGRGVGLANKIAAYAMQEKGLDTVDANRALGLPDDCREYTAVANILSELNVKSIRLMTNNPRKINLLTALGIEISGRIPSIAPSNQYNEGYLDAKEKRMDHLLDGQFRQNHQDVQRQGFSPIQLVLVAGGCKHRRADLAVTDSVNNERRVDGGRSAEQSVGPAMAALPVGTLVEVYWPGERSWYGGRLGGGASVEGATVIEYLDGNPEREEVFLEDRPRDPGDHDGFLSRRGGARLVALLKDDLGVNVRPIACGEVLRKLVAKVICRQRAKALRARFCGRRQDDDHGGLRAAQIGVAVKGGADLGVHTVQAALDRHPEWVCVKADARNAFNAVHREAMFEAIEWDFPEL</sequence>
<dbReference type="GO" id="GO:0008686">
    <property type="term" value="F:3,4-dihydroxy-2-butanone-4-phosphate synthase activity"/>
    <property type="evidence" value="ECO:0007669"/>
    <property type="project" value="TreeGrafter"/>
</dbReference>
<evidence type="ECO:0000313" key="14">
    <source>
        <dbReference type="EMBL" id="KAK3276909.1"/>
    </source>
</evidence>
<name>A0AAE0GF08_9CHLO</name>
<keyword evidence="11" id="KW-0342">GTP-binding</keyword>
<organism evidence="14 15">
    <name type="scientific">Cymbomonas tetramitiformis</name>
    <dbReference type="NCBI Taxonomy" id="36881"/>
    <lineage>
        <taxon>Eukaryota</taxon>
        <taxon>Viridiplantae</taxon>
        <taxon>Chlorophyta</taxon>
        <taxon>Pyramimonadophyceae</taxon>
        <taxon>Pyramimonadales</taxon>
        <taxon>Pyramimonadaceae</taxon>
        <taxon>Cymbomonas</taxon>
    </lineage>
</organism>
<dbReference type="InterPro" id="IPR036144">
    <property type="entry name" value="RibA-like_sf"/>
</dbReference>
<dbReference type="PANTHER" id="PTHR21327:SF47">
    <property type="entry name" value="GTP CYCLOHYDROLASE II DOMAIN-CONTAINING PROTEIN"/>
    <property type="match status" value="1"/>
</dbReference>
<keyword evidence="7" id="KW-0479">Metal-binding</keyword>
<keyword evidence="6" id="KW-0686">Riboflavin biosynthesis</keyword>
<dbReference type="InterPro" id="IPR032677">
    <property type="entry name" value="GTP_cyclohydro_II"/>
</dbReference>
<evidence type="ECO:0000259" key="13">
    <source>
        <dbReference type="Pfam" id="PF00925"/>
    </source>
</evidence>
<comment type="similarity">
    <text evidence="4">In the C-terminal section; belongs to the GTP cyclohydrolase II family.</text>
</comment>
<evidence type="ECO:0000256" key="3">
    <source>
        <dbReference type="ARBA" id="ARBA00005520"/>
    </source>
</evidence>
<dbReference type="InterPro" id="IPR000926">
    <property type="entry name" value="RibA"/>
</dbReference>
<accession>A0AAE0GF08</accession>
<reference evidence="14 15" key="1">
    <citation type="journal article" date="2015" name="Genome Biol. Evol.">
        <title>Comparative Genomics of a Bacterivorous Green Alga Reveals Evolutionary Causalities and Consequences of Phago-Mixotrophic Mode of Nutrition.</title>
        <authorList>
            <person name="Burns J.A."/>
            <person name="Paasch A."/>
            <person name="Narechania A."/>
            <person name="Kim E."/>
        </authorList>
    </citation>
    <scope>NUCLEOTIDE SEQUENCE [LARGE SCALE GENOMIC DNA]</scope>
    <source>
        <strain evidence="14 15">PLY_AMNH</strain>
    </source>
</reference>
<keyword evidence="8" id="KW-0547">Nucleotide-binding</keyword>
<dbReference type="EC" id="3.5.4.25" evidence="5"/>
<comment type="cofactor">
    <cofactor evidence="1">
        <name>Zn(2+)</name>
        <dbReference type="ChEBI" id="CHEBI:29105"/>
    </cofactor>
</comment>
<dbReference type="EMBL" id="LGRX02006320">
    <property type="protein sequence ID" value="KAK3276909.1"/>
    <property type="molecule type" value="Genomic_DNA"/>
</dbReference>
<evidence type="ECO:0000256" key="11">
    <source>
        <dbReference type="ARBA" id="ARBA00023134"/>
    </source>
</evidence>
<dbReference type="FunFam" id="3.40.50.10990:FF:000001">
    <property type="entry name" value="Riboflavin biosynthesis protein RibBA"/>
    <property type="match status" value="1"/>
</dbReference>
<evidence type="ECO:0000256" key="5">
    <source>
        <dbReference type="ARBA" id="ARBA00012762"/>
    </source>
</evidence>
<evidence type="ECO:0000256" key="7">
    <source>
        <dbReference type="ARBA" id="ARBA00022723"/>
    </source>
</evidence>
<proteinExistence type="inferred from homology"/>